<protein>
    <recommendedName>
        <fullName evidence="4">DUF2530 domain-containing protein</fullName>
    </recommendedName>
</protein>
<evidence type="ECO:0008006" key="4">
    <source>
        <dbReference type="Google" id="ProtNLM"/>
    </source>
</evidence>
<keyword evidence="1" id="KW-0472">Membrane</keyword>
<keyword evidence="1" id="KW-1133">Transmembrane helix</keyword>
<evidence type="ECO:0000256" key="1">
    <source>
        <dbReference type="SAM" id="Phobius"/>
    </source>
</evidence>
<keyword evidence="3" id="KW-1185">Reference proteome</keyword>
<comment type="caution">
    <text evidence="2">The sequence shown here is derived from an EMBL/GenBank/DDBJ whole genome shotgun (WGS) entry which is preliminary data.</text>
</comment>
<proteinExistence type="predicted"/>
<name>A0A938YJP9_9ACTN</name>
<dbReference type="EMBL" id="JAERWL010000007">
    <property type="protein sequence ID" value="MBM9476394.1"/>
    <property type="molecule type" value="Genomic_DNA"/>
</dbReference>
<sequence length="71" mass="7925">MTTKPPRYSENEEKRLTAMAVANLAIGVLWILLYVLGSSAWWQLAAAVVFLGLGVVLLVDINRQRAKRTQL</sequence>
<reference evidence="2" key="1">
    <citation type="submission" date="2021-01" db="EMBL/GenBank/DDBJ databases">
        <title>KCTC 19127 draft genome.</title>
        <authorList>
            <person name="An D."/>
        </authorList>
    </citation>
    <scope>NUCLEOTIDE SEQUENCE</scope>
    <source>
        <strain evidence="2">KCTC 19127</strain>
    </source>
</reference>
<keyword evidence="1" id="KW-0812">Transmembrane</keyword>
<feature type="transmembrane region" description="Helical" evidence="1">
    <location>
        <begin position="16"/>
        <end position="35"/>
    </location>
</feature>
<gene>
    <name evidence="2" type="ORF">JL107_08075</name>
</gene>
<dbReference type="AlphaFoldDB" id="A0A938YJP9"/>
<evidence type="ECO:0000313" key="3">
    <source>
        <dbReference type="Proteomes" id="UP000663801"/>
    </source>
</evidence>
<dbReference type="RefSeq" id="WP_205256508.1">
    <property type="nucleotide sequence ID" value="NZ_BAAAPV010000001.1"/>
</dbReference>
<feature type="transmembrane region" description="Helical" evidence="1">
    <location>
        <begin position="41"/>
        <end position="61"/>
    </location>
</feature>
<organism evidence="2 3">
    <name type="scientific">Nakamurella flavida</name>
    <dbReference type="NCBI Taxonomy" id="363630"/>
    <lineage>
        <taxon>Bacteria</taxon>
        <taxon>Bacillati</taxon>
        <taxon>Actinomycetota</taxon>
        <taxon>Actinomycetes</taxon>
        <taxon>Nakamurellales</taxon>
        <taxon>Nakamurellaceae</taxon>
        <taxon>Nakamurella</taxon>
    </lineage>
</organism>
<dbReference type="Proteomes" id="UP000663801">
    <property type="component" value="Unassembled WGS sequence"/>
</dbReference>
<evidence type="ECO:0000313" key="2">
    <source>
        <dbReference type="EMBL" id="MBM9476394.1"/>
    </source>
</evidence>
<accession>A0A938YJP9</accession>